<keyword evidence="7 11" id="KW-1133">Transmembrane helix</keyword>
<dbReference type="Gene3D" id="3.30.565.10">
    <property type="entry name" value="Histidine kinase-like ATPase, C-terminal domain"/>
    <property type="match status" value="1"/>
</dbReference>
<gene>
    <name evidence="13" type="ORF">GA0111570_11186</name>
</gene>
<proteinExistence type="predicted"/>
<dbReference type="EC" id="2.7.13.3" evidence="3"/>
<comment type="catalytic activity">
    <reaction evidence="1">
        <text>ATP + protein L-histidine = ADP + protein N-phospho-L-histidine.</text>
        <dbReference type="EC" id="2.7.13.3"/>
    </reaction>
</comment>
<keyword evidence="9 11" id="KW-0472">Membrane</keyword>
<evidence type="ECO:0000256" key="8">
    <source>
        <dbReference type="ARBA" id="ARBA00023012"/>
    </source>
</evidence>
<evidence type="ECO:0000256" key="3">
    <source>
        <dbReference type="ARBA" id="ARBA00012438"/>
    </source>
</evidence>
<feature type="transmembrane region" description="Helical" evidence="11">
    <location>
        <begin position="178"/>
        <end position="197"/>
    </location>
</feature>
<dbReference type="GO" id="GO:0000160">
    <property type="term" value="P:phosphorelay signal transduction system"/>
    <property type="evidence" value="ECO:0007669"/>
    <property type="project" value="UniProtKB-KW"/>
</dbReference>
<dbReference type="SUPFAM" id="SSF55874">
    <property type="entry name" value="ATPase domain of HSP90 chaperone/DNA topoisomerase II/histidine kinase"/>
    <property type="match status" value="1"/>
</dbReference>
<accession>A0A1G6HMH8</accession>
<dbReference type="AlphaFoldDB" id="A0A1G6HMH8"/>
<keyword evidence="14" id="KW-1185">Reference proteome</keyword>
<evidence type="ECO:0000313" key="13">
    <source>
        <dbReference type="EMBL" id="SDB95353.1"/>
    </source>
</evidence>
<feature type="region of interest" description="Disordered" evidence="10">
    <location>
        <begin position="542"/>
        <end position="568"/>
    </location>
</feature>
<reference evidence="13 14" key="1">
    <citation type="submission" date="2016-06" db="EMBL/GenBank/DDBJ databases">
        <authorList>
            <person name="Olsen C.W."/>
            <person name="Carey S."/>
            <person name="Hinshaw L."/>
            <person name="Karasin A.I."/>
        </authorList>
    </citation>
    <scope>NUCLEOTIDE SEQUENCE [LARGE SCALE GENOMIC DNA]</scope>
    <source>
        <strain evidence="13 14">LZ-22</strain>
    </source>
</reference>
<evidence type="ECO:0000256" key="6">
    <source>
        <dbReference type="ARBA" id="ARBA00022777"/>
    </source>
</evidence>
<dbReference type="InterPro" id="IPR036890">
    <property type="entry name" value="HATPase_C_sf"/>
</dbReference>
<protein>
    <recommendedName>
        <fullName evidence="3">histidine kinase</fullName>
        <ecNumber evidence="3">2.7.13.3</ecNumber>
    </recommendedName>
</protein>
<comment type="subcellular location">
    <subcellularLocation>
        <location evidence="2">Cell membrane</location>
        <topology evidence="2">Multi-pass membrane protein</topology>
    </subcellularLocation>
</comment>
<keyword evidence="6 13" id="KW-0418">Kinase</keyword>
<feature type="transmembrane region" description="Helical" evidence="11">
    <location>
        <begin position="257"/>
        <end position="277"/>
    </location>
</feature>
<keyword evidence="6 13" id="KW-0808">Transferase</keyword>
<dbReference type="InterPro" id="IPR005467">
    <property type="entry name" value="His_kinase_dom"/>
</dbReference>
<feature type="domain" description="Histidine kinase" evidence="12">
    <location>
        <begin position="328"/>
        <end position="539"/>
    </location>
</feature>
<evidence type="ECO:0000256" key="10">
    <source>
        <dbReference type="SAM" id="MobiDB-lite"/>
    </source>
</evidence>
<dbReference type="SMART" id="SM00387">
    <property type="entry name" value="HATPase_c"/>
    <property type="match status" value="1"/>
</dbReference>
<keyword evidence="4" id="KW-1003">Cell membrane</keyword>
<dbReference type="STRING" id="1577474.GA0111570_11186"/>
<dbReference type="PANTHER" id="PTHR43065:SF42">
    <property type="entry name" value="TWO-COMPONENT SENSOR PPRA"/>
    <property type="match status" value="1"/>
</dbReference>
<keyword evidence="8" id="KW-0902">Two-component regulatory system</keyword>
<dbReference type="RefSeq" id="WP_092612780.1">
    <property type="nucleotide sequence ID" value="NZ_FMYF01000011.1"/>
</dbReference>
<dbReference type="OrthoDB" id="144293at2"/>
<dbReference type="EMBL" id="FMYF01000011">
    <property type="protein sequence ID" value="SDB95353.1"/>
    <property type="molecule type" value="Genomic_DNA"/>
</dbReference>
<organism evidence="13 14">
    <name type="scientific">Raineyella antarctica</name>
    <dbReference type="NCBI Taxonomy" id="1577474"/>
    <lineage>
        <taxon>Bacteria</taxon>
        <taxon>Bacillati</taxon>
        <taxon>Actinomycetota</taxon>
        <taxon>Actinomycetes</taxon>
        <taxon>Propionibacteriales</taxon>
        <taxon>Propionibacteriaceae</taxon>
        <taxon>Raineyella</taxon>
    </lineage>
</organism>
<evidence type="ECO:0000256" key="2">
    <source>
        <dbReference type="ARBA" id="ARBA00004651"/>
    </source>
</evidence>
<feature type="transmembrane region" description="Helical" evidence="11">
    <location>
        <begin position="209"/>
        <end position="227"/>
    </location>
</feature>
<dbReference type="GO" id="GO:0004673">
    <property type="term" value="F:protein histidine kinase activity"/>
    <property type="evidence" value="ECO:0007669"/>
    <property type="project" value="UniProtKB-EC"/>
</dbReference>
<sequence>MHTHPTPAVGAAPLRFRAVGRGGATGPLSPYALGRGLVVGAAYGFFCVVAYLLSHQVSLGASLFPAAGVSLAGLLLSRRHAWPVILLCVGLTEWGVDLWHGAPFTVAVTFAVANTVEPLVSALIVERLAGRPFSFLQVRSILTLTFAACLSPVISATIASAGVAAAGLAPFWTWWERWWAGDLLGGLVVTAALVTWAEREPTKKMRPRAAFLMWMSIIVGATAYVVGGQRIPVVFLVAPLIVLLAVQGGAKGIGVAALTLGVLGELAAWAHTGPFWVGYSRPVGVQLDQLFVGASLFTMLVLHAASAQARRAESQERDLETIGRVANQVAHDITHLQSLMLANCELLSVQLDPRGQHWGALERIVQGANHTAELTAQLQRVMAPSSDAGATDVNGVLRSMEPLLRTAAGRHDLTVETSTRSDLVDVPATSVEQIALNLVLNARDAIGSEGHIGIATHLEGPTGGSPARLVLVVADDGRGMDERTLTHAFDAWFSDKPGASRGVGLAGVQRMVAASHGTVGISSMLGQGTVVRIEWPLAGPAAEAPIDGPVDGTAGPGGKAPAPPSGPQRGNVLVLTSHKELEDQLTGVLGAVGYTPHVASSTGQALELNRSLPSLEAALVESTLTGLNGASVAVRLDHDRSGLPVLLLGDVPPAIGYEMPDLTAHCPLPAADSSIRQWLGAVVPETGVR</sequence>
<dbReference type="Pfam" id="PF02518">
    <property type="entry name" value="HATPase_c"/>
    <property type="match status" value="1"/>
</dbReference>
<dbReference type="PANTHER" id="PTHR43065">
    <property type="entry name" value="SENSOR HISTIDINE KINASE"/>
    <property type="match status" value="1"/>
</dbReference>
<dbReference type="PROSITE" id="PS50109">
    <property type="entry name" value="HIS_KIN"/>
    <property type="match status" value="1"/>
</dbReference>
<evidence type="ECO:0000256" key="9">
    <source>
        <dbReference type="ARBA" id="ARBA00023136"/>
    </source>
</evidence>
<dbReference type="Proteomes" id="UP000199086">
    <property type="component" value="Unassembled WGS sequence"/>
</dbReference>
<evidence type="ECO:0000256" key="4">
    <source>
        <dbReference type="ARBA" id="ARBA00022475"/>
    </source>
</evidence>
<evidence type="ECO:0000256" key="11">
    <source>
        <dbReference type="SAM" id="Phobius"/>
    </source>
</evidence>
<dbReference type="PRINTS" id="PR00344">
    <property type="entry name" value="BCTRLSENSOR"/>
</dbReference>
<dbReference type="GO" id="GO:0005886">
    <property type="term" value="C:plasma membrane"/>
    <property type="evidence" value="ECO:0007669"/>
    <property type="project" value="UniProtKB-SubCell"/>
</dbReference>
<keyword evidence="5 11" id="KW-0812">Transmembrane</keyword>
<dbReference type="InterPro" id="IPR007895">
    <property type="entry name" value="MASE1"/>
</dbReference>
<name>A0A1G6HMH8_9ACTN</name>
<feature type="transmembrane region" description="Helical" evidence="11">
    <location>
        <begin position="141"/>
        <end position="172"/>
    </location>
</feature>
<feature type="transmembrane region" description="Helical" evidence="11">
    <location>
        <begin position="233"/>
        <end position="250"/>
    </location>
</feature>
<feature type="transmembrane region" description="Helical" evidence="11">
    <location>
        <begin position="59"/>
        <end position="77"/>
    </location>
</feature>
<dbReference type="InterPro" id="IPR004358">
    <property type="entry name" value="Sig_transdc_His_kin-like_C"/>
</dbReference>
<evidence type="ECO:0000313" key="14">
    <source>
        <dbReference type="Proteomes" id="UP000199086"/>
    </source>
</evidence>
<evidence type="ECO:0000256" key="1">
    <source>
        <dbReference type="ARBA" id="ARBA00000085"/>
    </source>
</evidence>
<feature type="transmembrane region" description="Helical" evidence="11">
    <location>
        <begin position="108"/>
        <end position="129"/>
    </location>
</feature>
<dbReference type="Pfam" id="PF05231">
    <property type="entry name" value="MASE1"/>
    <property type="match status" value="1"/>
</dbReference>
<feature type="transmembrane region" description="Helical" evidence="11">
    <location>
        <begin position="32"/>
        <end position="53"/>
    </location>
</feature>
<evidence type="ECO:0000256" key="7">
    <source>
        <dbReference type="ARBA" id="ARBA00022989"/>
    </source>
</evidence>
<dbReference type="InterPro" id="IPR003594">
    <property type="entry name" value="HATPase_dom"/>
</dbReference>
<evidence type="ECO:0000259" key="12">
    <source>
        <dbReference type="PROSITE" id="PS50109"/>
    </source>
</evidence>
<evidence type="ECO:0000256" key="5">
    <source>
        <dbReference type="ARBA" id="ARBA00022692"/>
    </source>
</evidence>